<dbReference type="PANTHER" id="PTHR10257:SF3">
    <property type="entry name" value="SERINE_THREONINE-PROTEIN PHOSPHATASE 2A 56 KDA REGULATORY SUBUNIT GAMMA ISOFORM"/>
    <property type="match status" value="1"/>
</dbReference>
<dbReference type="Proteomes" id="UP000008711">
    <property type="component" value="Unassembled WGS sequence"/>
</dbReference>
<accession>B3NW77</accession>
<proteinExistence type="inferred from homology"/>
<dbReference type="AlphaFoldDB" id="B3NW77"/>
<reference evidence="2 3" key="1">
    <citation type="journal article" date="2007" name="Nature">
        <title>Evolution of genes and genomes on the Drosophila phylogeny.</title>
        <authorList>
            <consortium name="Drosophila 12 Genomes Consortium"/>
            <person name="Clark A.G."/>
            <person name="Eisen M.B."/>
            <person name="Smith D.R."/>
            <person name="Bergman C.M."/>
            <person name="Oliver B."/>
            <person name="Markow T.A."/>
            <person name="Kaufman T.C."/>
            <person name="Kellis M."/>
            <person name="Gelbart W."/>
            <person name="Iyer V.N."/>
            <person name="Pollard D.A."/>
            <person name="Sackton T.B."/>
            <person name="Larracuente A.M."/>
            <person name="Singh N.D."/>
            <person name="Abad J.P."/>
            <person name="Abt D.N."/>
            <person name="Adryan B."/>
            <person name="Aguade M."/>
            <person name="Akashi H."/>
            <person name="Anderson W.W."/>
            <person name="Aquadro C.F."/>
            <person name="Ardell D.H."/>
            <person name="Arguello R."/>
            <person name="Artieri C.G."/>
            <person name="Barbash D.A."/>
            <person name="Barker D."/>
            <person name="Barsanti P."/>
            <person name="Batterham P."/>
            <person name="Batzoglou S."/>
            <person name="Begun D."/>
            <person name="Bhutkar A."/>
            <person name="Blanco E."/>
            <person name="Bosak S.A."/>
            <person name="Bradley R.K."/>
            <person name="Brand A.D."/>
            <person name="Brent M.R."/>
            <person name="Brooks A.N."/>
            <person name="Brown R.H."/>
            <person name="Butlin R.K."/>
            <person name="Caggese C."/>
            <person name="Calvi B.R."/>
            <person name="Bernardo de Carvalho A."/>
            <person name="Caspi A."/>
            <person name="Castrezana S."/>
            <person name="Celniker S.E."/>
            <person name="Chang J.L."/>
            <person name="Chapple C."/>
            <person name="Chatterji S."/>
            <person name="Chinwalla A."/>
            <person name="Civetta A."/>
            <person name="Clifton S.W."/>
            <person name="Comeron J.M."/>
            <person name="Costello J.C."/>
            <person name="Coyne J.A."/>
            <person name="Daub J."/>
            <person name="David R.G."/>
            <person name="Delcher A.L."/>
            <person name="Delehaunty K."/>
            <person name="Do C.B."/>
            <person name="Ebling H."/>
            <person name="Edwards K."/>
            <person name="Eickbush T."/>
            <person name="Evans J.D."/>
            <person name="Filipski A."/>
            <person name="Findeiss S."/>
            <person name="Freyhult E."/>
            <person name="Fulton L."/>
            <person name="Fulton R."/>
            <person name="Garcia A.C."/>
            <person name="Gardiner A."/>
            <person name="Garfield D.A."/>
            <person name="Garvin B.E."/>
            <person name="Gibson G."/>
            <person name="Gilbert D."/>
            <person name="Gnerre S."/>
            <person name="Godfrey J."/>
            <person name="Good R."/>
            <person name="Gotea V."/>
            <person name="Gravely B."/>
            <person name="Greenberg A.J."/>
            <person name="Griffiths-Jones S."/>
            <person name="Gross S."/>
            <person name="Guigo R."/>
            <person name="Gustafson E.A."/>
            <person name="Haerty W."/>
            <person name="Hahn M.W."/>
            <person name="Halligan D.L."/>
            <person name="Halpern A.L."/>
            <person name="Halter G.M."/>
            <person name="Han M.V."/>
            <person name="Heger A."/>
            <person name="Hillier L."/>
            <person name="Hinrichs A.S."/>
            <person name="Holmes I."/>
            <person name="Hoskins R.A."/>
            <person name="Hubisz M.J."/>
            <person name="Hultmark D."/>
            <person name="Huntley M.A."/>
            <person name="Jaffe D.B."/>
            <person name="Jagadeeshan S."/>
            <person name="Jeck W.R."/>
            <person name="Johnson J."/>
            <person name="Jones C.D."/>
            <person name="Jordan W.C."/>
            <person name="Karpen G.H."/>
            <person name="Kataoka E."/>
            <person name="Keightley P.D."/>
            <person name="Kheradpour P."/>
            <person name="Kirkness E.F."/>
            <person name="Koerich L.B."/>
            <person name="Kristiansen K."/>
            <person name="Kudrna D."/>
            <person name="Kulathinal R.J."/>
            <person name="Kumar S."/>
            <person name="Kwok R."/>
            <person name="Lander E."/>
            <person name="Langley C.H."/>
            <person name="Lapoint R."/>
            <person name="Lazzaro B.P."/>
            <person name="Lee S.J."/>
            <person name="Levesque L."/>
            <person name="Li R."/>
            <person name="Lin C.F."/>
            <person name="Lin M.F."/>
            <person name="Lindblad-Toh K."/>
            <person name="Llopart A."/>
            <person name="Long M."/>
            <person name="Low L."/>
            <person name="Lozovsky E."/>
            <person name="Lu J."/>
            <person name="Luo M."/>
            <person name="Machado C.A."/>
            <person name="Makalowski W."/>
            <person name="Marzo M."/>
            <person name="Matsuda M."/>
            <person name="Matzkin L."/>
            <person name="McAllister B."/>
            <person name="McBride C.S."/>
            <person name="McKernan B."/>
            <person name="McKernan K."/>
            <person name="Mendez-Lago M."/>
            <person name="Minx P."/>
            <person name="Mollenhauer M.U."/>
            <person name="Montooth K."/>
            <person name="Mount S.M."/>
            <person name="Mu X."/>
            <person name="Myers E."/>
            <person name="Negre B."/>
            <person name="Newfeld S."/>
            <person name="Nielsen R."/>
            <person name="Noor M.A."/>
            <person name="O'Grady P."/>
            <person name="Pachter L."/>
            <person name="Papaceit M."/>
            <person name="Parisi M.J."/>
            <person name="Parisi M."/>
            <person name="Parts L."/>
            <person name="Pedersen J.S."/>
            <person name="Pesole G."/>
            <person name="Phillippy A.M."/>
            <person name="Ponting C.P."/>
            <person name="Pop M."/>
            <person name="Porcelli D."/>
            <person name="Powell J.R."/>
            <person name="Prohaska S."/>
            <person name="Pruitt K."/>
            <person name="Puig M."/>
            <person name="Quesneville H."/>
            <person name="Ram K.R."/>
            <person name="Rand D."/>
            <person name="Rasmussen M.D."/>
            <person name="Reed L.K."/>
            <person name="Reenan R."/>
            <person name="Reily A."/>
            <person name="Remington K.A."/>
            <person name="Rieger T.T."/>
            <person name="Ritchie M.G."/>
            <person name="Robin C."/>
            <person name="Rogers Y.H."/>
            <person name="Rohde C."/>
            <person name="Rozas J."/>
            <person name="Rubenfield M.J."/>
            <person name="Ruiz A."/>
            <person name="Russo S."/>
            <person name="Salzberg S.L."/>
            <person name="Sanchez-Gracia A."/>
            <person name="Saranga D.J."/>
            <person name="Sato H."/>
            <person name="Schaeffer S.W."/>
            <person name="Schatz M.C."/>
            <person name="Schlenke T."/>
            <person name="Schwartz R."/>
            <person name="Segarra C."/>
            <person name="Singh R.S."/>
            <person name="Sirot L."/>
            <person name="Sirota M."/>
            <person name="Sisneros N.B."/>
            <person name="Smith C.D."/>
            <person name="Smith T.F."/>
            <person name="Spieth J."/>
            <person name="Stage D.E."/>
            <person name="Stark A."/>
            <person name="Stephan W."/>
            <person name="Strausberg R.L."/>
            <person name="Strempel S."/>
            <person name="Sturgill D."/>
            <person name="Sutton G."/>
            <person name="Sutton G.G."/>
            <person name="Tao W."/>
            <person name="Teichmann S."/>
            <person name="Tobari Y.N."/>
            <person name="Tomimura Y."/>
            <person name="Tsolas J.M."/>
            <person name="Valente V.L."/>
            <person name="Venter E."/>
            <person name="Venter J.C."/>
            <person name="Vicario S."/>
            <person name="Vieira F.G."/>
            <person name="Vilella A.J."/>
            <person name="Villasante A."/>
            <person name="Walenz B."/>
            <person name="Wang J."/>
            <person name="Wasserman M."/>
            <person name="Watts T."/>
            <person name="Wilson D."/>
            <person name="Wilson R.K."/>
            <person name="Wing R.A."/>
            <person name="Wolfner M.F."/>
            <person name="Wong A."/>
            <person name="Wong G.K."/>
            <person name="Wu C.I."/>
            <person name="Wu G."/>
            <person name="Yamamoto D."/>
            <person name="Yang H.P."/>
            <person name="Yang S.P."/>
            <person name="Yorke J.A."/>
            <person name="Yoshida K."/>
            <person name="Zdobnov E."/>
            <person name="Zhang P."/>
            <person name="Zhang Y."/>
            <person name="Zimin A.V."/>
            <person name="Baldwin J."/>
            <person name="Abdouelleil A."/>
            <person name="Abdulkadir J."/>
            <person name="Abebe A."/>
            <person name="Abera B."/>
            <person name="Abreu J."/>
            <person name="Acer S.C."/>
            <person name="Aftuck L."/>
            <person name="Alexander A."/>
            <person name="An P."/>
            <person name="Anderson E."/>
            <person name="Anderson S."/>
            <person name="Arachi H."/>
            <person name="Azer M."/>
            <person name="Bachantsang P."/>
            <person name="Barry A."/>
            <person name="Bayul T."/>
            <person name="Berlin A."/>
            <person name="Bessette D."/>
            <person name="Bloom T."/>
            <person name="Blye J."/>
            <person name="Boguslavskiy L."/>
            <person name="Bonnet C."/>
            <person name="Boukhgalter B."/>
            <person name="Bourzgui I."/>
            <person name="Brown A."/>
            <person name="Cahill P."/>
            <person name="Channer S."/>
            <person name="Cheshatsang Y."/>
            <person name="Chuda L."/>
            <person name="Citroen M."/>
            <person name="Collymore A."/>
            <person name="Cooke P."/>
            <person name="Costello M."/>
            <person name="D'Aco K."/>
            <person name="Daza R."/>
            <person name="De Haan G."/>
            <person name="DeGray S."/>
            <person name="DeMaso C."/>
            <person name="Dhargay N."/>
            <person name="Dooley K."/>
            <person name="Dooley E."/>
            <person name="Doricent M."/>
            <person name="Dorje P."/>
            <person name="Dorjee K."/>
            <person name="Dupes A."/>
            <person name="Elong R."/>
            <person name="Falk J."/>
            <person name="Farina A."/>
            <person name="Faro S."/>
            <person name="Ferguson D."/>
            <person name="Fisher S."/>
            <person name="Foley C.D."/>
            <person name="Franke A."/>
            <person name="Friedrich D."/>
            <person name="Gadbois L."/>
            <person name="Gearin G."/>
            <person name="Gearin C.R."/>
            <person name="Giannoukos G."/>
            <person name="Goode T."/>
            <person name="Graham J."/>
            <person name="Grandbois E."/>
            <person name="Grewal S."/>
            <person name="Gyaltsen K."/>
            <person name="Hafez N."/>
            <person name="Hagos B."/>
            <person name="Hall J."/>
            <person name="Henson C."/>
            <person name="Hollinger A."/>
            <person name="Honan T."/>
            <person name="Huard M.D."/>
            <person name="Hughes L."/>
            <person name="Hurhula B."/>
            <person name="Husby M.E."/>
            <person name="Kamat A."/>
            <person name="Kanga B."/>
            <person name="Kashin S."/>
            <person name="Khazanovich D."/>
            <person name="Kisner P."/>
            <person name="Lance K."/>
            <person name="Lara M."/>
            <person name="Lee W."/>
            <person name="Lennon N."/>
            <person name="Letendre F."/>
            <person name="LeVine R."/>
            <person name="Lipovsky A."/>
            <person name="Liu X."/>
            <person name="Liu J."/>
            <person name="Liu S."/>
            <person name="Lokyitsang T."/>
            <person name="Lokyitsang Y."/>
            <person name="Lubonja R."/>
            <person name="Lui A."/>
            <person name="MacDonald P."/>
            <person name="Magnisalis V."/>
            <person name="Maru K."/>
            <person name="Matthews C."/>
            <person name="McCusker W."/>
            <person name="McDonough S."/>
            <person name="Mehta T."/>
            <person name="Meldrim J."/>
            <person name="Meneus L."/>
            <person name="Mihai O."/>
            <person name="Mihalev A."/>
            <person name="Mihova T."/>
            <person name="Mittelman R."/>
            <person name="Mlenga V."/>
            <person name="Montmayeur A."/>
            <person name="Mulrain L."/>
            <person name="Navidi A."/>
            <person name="Naylor J."/>
            <person name="Negash T."/>
            <person name="Nguyen T."/>
            <person name="Nguyen N."/>
            <person name="Nicol R."/>
            <person name="Norbu C."/>
            <person name="Norbu N."/>
            <person name="Novod N."/>
            <person name="O'Neill B."/>
            <person name="Osman S."/>
            <person name="Markiewicz E."/>
            <person name="Oyono O.L."/>
            <person name="Patti C."/>
            <person name="Phunkhang P."/>
            <person name="Pierre F."/>
            <person name="Priest M."/>
            <person name="Raghuraman S."/>
            <person name="Rege F."/>
            <person name="Reyes R."/>
            <person name="Rise C."/>
            <person name="Rogov P."/>
            <person name="Ross K."/>
            <person name="Ryan E."/>
            <person name="Settipalli S."/>
            <person name="Shea T."/>
            <person name="Sherpa N."/>
            <person name="Shi L."/>
            <person name="Shih D."/>
            <person name="Sparrow T."/>
            <person name="Spaulding J."/>
            <person name="Stalker J."/>
            <person name="Stange-Thomann N."/>
            <person name="Stavropoulos S."/>
            <person name="Stone C."/>
            <person name="Strader C."/>
            <person name="Tesfaye S."/>
            <person name="Thomson T."/>
            <person name="Thoulutsang Y."/>
            <person name="Thoulutsang D."/>
            <person name="Topham K."/>
            <person name="Topping I."/>
            <person name="Tsamla T."/>
            <person name="Vassiliev H."/>
            <person name="Vo A."/>
            <person name="Wangchuk T."/>
            <person name="Wangdi T."/>
            <person name="Weiand M."/>
            <person name="Wilkinson J."/>
            <person name="Wilson A."/>
            <person name="Yadav S."/>
            <person name="Young G."/>
            <person name="Yu Q."/>
            <person name="Zembek L."/>
            <person name="Zhong D."/>
            <person name="Zimmer A."/>
            <person name="Zwirko Z."/>
            <person name="Jaffe D.B."/>
            <person name="Alvarez P."/>
            <person name="Brockman W."/>
            <person name="Butler J."/>
            <person name="Chin C."/>
            <person name="Gnerre S."/>
            <person name="Grabherr M."/>
            <person name="Kleber M."/>
            <person name="Mauceli E."/>
            <person name="MacCallum I."/>
        </authorList>
    </citation>
    <scope>NUCLEOTIDE SEQUENCE [LARGE SCALE GENOMIC DNA]</scope>
    <source>
        <strain evidence="2 3">TSC#14021-0224.01</strain>
    </source>
</reference>
<dbReference type="InterPro" id="IPR016024">
    <property type="entry name" value="ARM-type_fold"/>
</dbReference>
<dbReference type="Pfam" id="PF01603">
    <property type="entry name" value="B56"/>
    <property type="match status" value="1"/>
</dbReference>
<dbReference type="InterPro" id="IPR002554">
    <property type="entry name" value="PP2A_B56"/>
</dbReference>
<dbReference type="GO" id="GO:0005829">
    <property type="term" value="C:cytosol"/>
    <property type="evidence" value="ECO:0007669"/>
    <property type="project" value="TreeGrafter"/>
</dbReference>
<dbReference type="HOGENOM" id="CLU_012437_4_1_1"/>
<evidence type="ECO:0000313" key="3">
    <source>
        <dbReference type="Proteomes" id="UP000008711"/>
    </source>
</evidence>
<evidence type="ECO:0000313" key="2">
    <source>
        <dbReference type="EMBL" id="EDV46416.2"/>
    </source>
</evidence>
<dbReference type="Gene3D" id="1.25.10.10">
    <property type="entry name" value="Leucine-rich Repeat Variant"/>
    <property type="match status" value="1"/>
</dbReference>
<dbReference type="OrthoDB" id="7864400at2759"/>
<dbReference type="PANTHER" id="PTHR10257">
    <property type="entry name" value="SERINE/THREONINE PROTEIN PHOSPHATASE 2A PP2A REGULATORY SUBUNIT B"/>
    <property type="match status" value="1"/>
</dbReference>
<dbReference type="GO" id="GO:0005634">
    <property type="term" value="C:nucleus"/>
    <property type="evidence" value="ECO:0007669"/>
    <property type="project" value="TreeGrafter"/>
</dbReference>
<dbReference type="eggNOG" id="KOG2085">
    <property type="taxonomic scope" value="Eukaryota"/>
</dbReference>
<dbReference type="InterPro" id="IPR011989">
    <property type="entry name" value="ARM-like"/>
</dbReference>
<evidence type="ECO:0000256" key="1">
    <source>
        <dbReference type="ARBA" id="ARBA00009745"/>
    </source>
</evidence>
<dbReference type="SUPFAM" id="SSF48371">
    <property type="entry name" value="ARM repeat"/>
    <property type="match status" value="1"/>
</dbReference>
<dbReference type="EMBL" id="CH954180">
    <property type="protein sequence ID" value="EDV46416.2"/>
    <property type="molecule type" value="Genomic_DNA"/>
</dbReference>
<dbReference type="KEGG" id="der:6550023"/>
<keyword evidence="3" id="KW-1185">Reference proteome</keyword>
<reference evidence="2 3" key="2">
    <citation type="journal article" date="2008" name="Bioinformatics">
        <title>Assembly reconciliation.</title>
        <authorList>
            <person name="Zimin A.V."/>
            <person name="Smith D.R."/>
            <person name="Sutton G."/>
            <person name="Yorke J.A."/>
        </authorList>
    </citation>
    <scope>NUCLEOTIDE SEQUENCE [LARGE SCALE GENOMIC DNA]</scope>
    <source>
        <strain evidence="2 3">TSC#14021-0224.01</strain>
    </source>
</reference>
<sequence>MVKYAFKDVLIFISNISGITLPNQSLSYLSLIFQRPTNTYSASKKKIYILNIPKMSSSDESQDRYKESSLDEIHKRSEILAKEKVILELFSLFVETPGFYLKYRNRKLDEMIVVKLLEHLDTKDVDDRIVLHALLRRIYIKLFDLRSFMQTQFNNVFYRFIFETNDLHCIAELLEIYKDIIKAYTPPLDTEQEQVLFRILLPLHKPQSMPEYFPQLIYCIITFLDTNPSLIERYVIGLLKLWPKTSFDKETLFLNELASILVIRDEQEVEKVLVPVFKQIAKCLSSKSSKITEYTIQLWEDTEISELMRRNNEVIMPIVFPSLFRLKRLHLGERMQKLICIALQMLLRMNRKLFISLTAEYIRAEEN</sequence>
<dbReference type="GO" id="GO:0072542">
    <property type="term" value="F:protein phosphatase activator activity"/>
    <property type="evidence" value="ECO:0007669"/>
    <property type="project" value="TreeGrafter"/>
</dbReference>
<dbReference type="GO" id="GO:0000159">
    <property type="term" value="C:protein phosphatase type 2A complex"/>
    <property type="evidence" value="ECO:0007669"/>
    <property type="project" value="InterPro"/>
</dbReference>
<name>B3NW77_DROER</name>
<organism evidence="2 3">
    <name type="scientific">Drosophila erecta</name>
    <name type="common">Fruit fly</name>
    <dbReference type="NCBI Taxonomy" id="7220"/>
    <lineage>
        <taxon>Eukaryota</taxon>
        <taxon>Metazoa</taxon>
        <taxon>Ecdysozoa</taxon>
        <taxon>Arthropoda</taxon>
        <taxon>Hexapoda</taxon>
        <taxon>Insecta</taxon>
        <taxon>Pterygota</taxon>
        <taxon>Neoptera</taxon>
        <taxon>Endopterygota</taxon>
        <taxon>Diptera</taxon>
        <taxon>Brachycera</taxon>
        <taxon>Muscomorpha</taxon>
        <taxon>Ephydroidea</taxon>
        <taxon>Drosophilidae</taxon>
        <taxon>Drosophila</taxon>
        <taxon>Sophophora</taxon>
    </lineage>
</organism>
<gene>
    <name evidence="2" type="primary">Dere\GG19075</name>
    <name evidence="2" type="synonym">dere_GLEANR_3853</name>
    <name evidence="2" type="synonym">GG19075</name>
    <name evidence="2" type="ORF">Dere_GG19075</name>
</gene>
<comment type="similarity">
    <text evidence="1">Belongs to the phosphatase 2A regulatory subunit B56 family.</text>
</comment>
<dbReference type="GO" id="GO:0007165">
    <property type="term" value="P:signal transduction"/>
    <property type="evidence" value="ECO:0007669"/>
    <property type="project" value="InterPro"/>
</dbReference>
<protein>
    <submittedName>
        <fullName evidence="2">Uncharacterized protein</fullName>
    </submittedName>
</protein>